<evidence type="ECO:0000256" key="2">
    <source>
        <dbReference type="ARBA" id="ARBA00022475"/>
    </source>
</evidence>
<dbReference type="PANTHER" id="PTHR39083:SF1">
    <property type="entry name" value="CYCLIC DI-GMP-BINDING PROTEIN"/>
    <property type="match status" value="1"/>
</dbReference>
<protein>
    <submittedName>
        <fullName evidence="8">Cellulose synthase subunit</fullName>
    </submittedName>
</protein>
<evidence type="ECO:0000313" key="8">
    <source>
        <dbReference type="EMBL" id="TCL41899.1"/>
    </source>
</evidence>
<evidence type="ECO:0000256" key="3">
    <source>
        <dbReference type="ARBA" id="ARBA00022692"/>
    </source>
</evidence>
<feature type="chain" id="PRO_5040856308" evidence="7">
    <location>
        <begin position="28"/>
        <end position="758"/>
    </location>
</feature>
<name>A0A9X8UHS7_9FIRM</name>
<accession>A0A9X8UHS7</accession>
<gene>
    <name evidence="8" type="ORF">EDD78_11269</name>
</gene>
<keyword evidence="3 6" id="KW-0812">Transmembrane</keyword>
<organism evidence="8 9">
    <name type="scientific">Harryflintia acetispora</name>
    <dbReference type="NCBI Taxonomy" id="1849041"/>
    <lineage>
        <taxon>Bacteria</taxon>
        <taxon>Bacillati</taxon>
        <taxon>Bacillota</taxon>
        <taxon>Clostridia</taxon>
        <taxon>Eubacteriales</taxon>
        <taxon>Oscillospiraceae</taxon>
        <taxon>Harryflintia</taxon>
    </lineage>
</organism>
<dbReference type="PANTHER" id="PTHR39083">
    <property type="entry name" value="CYCLIC DI-GMP-BINDING PROTEIN"/>
    <property type="match status" value="1"/>
</dbReference>
<keyword evidence="9" id="KW-1185">Reference proteome</keyword>
<dbReference type="Gene3D" id="2.60.120.260">
    <property type="entry name" value="Galactose-binding domain-like"/>
    <property type="match status" value="2"/>
</dbReference>
<reference evidence="8 9" key="1">
    <citation type="submission" date="2019-03" db="EMBL/GenBank/DDBJ databases">
        <title>Genomic Encyclopedia of Type Strains, Phase IV (KMG-IV): sequencing the most valuable type-strain genomes for metagenomic binning, comparative biology and taxonomic classification.</title>
        <authorList>
            <person name="Goeker M."/>
        </authorList>
    </citation>
    <scope>NUCLEOTIDE SEQUENCE [LARGE SCALE GENOMIC DNA]</scope>
    <source>
        <strain evidence="8 9">DSM 100433</strain>
    </source>
</reference>
<dbReference type="RefSeq" id="WP_132085118.1">
    <property type="nucleotide sequence ID" value="NZ_SLUK01000012.1"/>
</dbReference>
<keyword evidence="5 6" id="KW-0472">Membrane</keyword>
<dbReference type="AlphaFoldDB" id="A0A9X8UHS7"/>
<keyword evidence="2" id="KW-1003">Cell membrane</keyword>
<evidence type="ECO:0000256" key="1">
    <source>
        <dbReference type="ARBA" id="ARBA00004162"/>
    </source>
</evidence>
<evidence type="ECO:0000256" key="5">
    <source>
        <dbReference type="ARBA" id="ARBA00023136"/>
    </source>
</evidence>
<evidence type="ECO:0000256" key="4">
    <source>
        <dbReference type="ARBA" id="ARBA00022989"/>
    </source>
</evidence>
<feature type="transmembrane region" description="Helical" evidence="6">
    <location>
        <begin position="725"/>
        <end position="747"/>
    </location>
</feature>
<dbReference type="Proteomes" id="UP000294682">
    <property type="component" value="Unassembled WGS sequence"/>
</dbReference>
<keyword evidence="7" id="KW-0732">Signal</keyword>
<dbReference type="Pfam" id="PF03170">
    <property type="entry name" value="BcsB"/>
    <property type="match status" value="1"/>
</dbReference>
<dbReference type="InterPro" id="IPR018513">
    <property type="entry name" value="Cell_synthase_bac"/>
</dbReference>
<dbReference type="GO" id="GO:0006011">
    <property type="term" value="P:UDP-alpha-D-glucose metabolic process"/>
    <property type="evidence" value="ECO:0007669"/>
    <property type="project" value="InterPro"/>
</dbReference>
<evidence type="ECO:0000256" key="6">
    <source>
        <dbReference type="SAM" id="Phobius"/>
    </source>
</evidence>
<sequence>MVKKRRLIALLGALLCAGSLLAPAAHAAEAEDGAPGGGTSLAAQGAGGQNAVDEEAAARLAAAQRDGAGAAQSAAGQLSPAGPAADGKAGLSGTTGLYLHEESFSSEHHLVGLFAQCNEYFYAGDWDFRGARFTLRYSATELVEQSVSSITVSLNGRPVSSARIERSLGGEAQQLQIDLPLDNIRAGQNVITIDTYVRTQDSMPCVDDVSKANWLNVYKDSFVSISYLPKIPCNTVADLYEQFTSIDALENRQSAVLLGQGADELEWTLAALALTGISANAALSYQNIDLRTIGESGFFADKYEILVSRFENLPGSLAARLSQEQRSAAQQGALLALLKGENGSSLLLLTGSDDEALLRAGKLLGNRGLMLQTRAGWRKVSATDDVQEAPAAAAEYRELDAAGRYLKGPFRQSTSYSVAFPANRTLAGSSELLLKMRYAENLDFDRSLVSVYINGTPIGSKKLQKDQAQGDEAVFTLPADLEISGDFTLEVSFDLEIKDLWCTLRQSETPWAWVSGESMLKLASVENDRILFESYPSPFIKDGSMNRVVAVIPDEPGEADVSAARDILLTLGRYQKDNRGELSVQKMSRIGDLSDSNVIAIGSLQKNRIVQQLGSKLFFQFSPEGTTLRSNEKLVIEPNYGATLGTVQLLDSPYSQEKRALMVVTGVSDEAMLRGVEYIGSVEGLWSIYGDGYVADGVEVFPFRFKEDNAARRPIVEQALQRGDLLNFALVAALVLILTGISAIFLIRKHRGGKPDEK</sequence>
<evidence type="ECO:0000313" key="9">
    <source>
        <dbReference type="Proteomes" id="UP000294682"/>
    </source>
</evidence>
<comment type="subcellular location">
    <subcellularLocation>
        <location evidence="1">Cell membrane</location>
        <topology evidence="1">Single-pass membrane protein</topology>
    </subcellularLocation>
</comment>
<proteinExistence type="predicted"/>
<comment type="caution">
    <text evidence="8">The sequence shown here is derived from an EMBL/GenBank/DDBJ whole genome shotgun (WGS) entry which is preliminary data.</text>
</comment>
<dbReference type="GO" id="GO:0005886">
    <property type="term" value="C:plasma membrane"/>
    <property type="evidence" value="ECO:0007669"/>
    <property type="project" value="UniProtKB-SubCell"/>
</dbReference>
<keyword evidence="4 6" id="KW-1133">Transmembrane helix</keyword>
<feature type="signal peptide" evidence="7">
    <location>
        <begin position="1"/>
        <end position="27"/>
    </location>
</feature>
<dbReference type="EMBL" id="SLUK01000012">
    <property type="protein sequence ID" value="TCL41899.1"/>
    <property type="molecule type" value="Genomic_DNA"/>
</dbReference>
<evidence type="ECO:0000256" key="7">
    <source>
        <dbReference type="SAM" id="SignalP"/>
    </source>
</evidence>